<dbReference type="Proteomes" id="UP000599312">
    <property type="component" value="Unassembled WGS sequence"/>
</dbReference>
<comment type="caution">
    <text evidence="10">The sequence shown here is derived from an EMBL/GenBank/DDBJ whole genome shotgun (WGS) entry which is preliminary data.</text>
</comment>
<dbReference type="InterPro" id="IPR050490">
    <property type="entry name" value="Bact_solute-bd_prot1"/>
</dbReference>
<evidence type="ECO:0000256" key="8">
    <source>
        <dbReference type="ARBA" id="ARBA00049753"/>
    </source>
</evidence>
<evidence type="ECO:0000256" key="1">
    <source>
        <dbReference type="ARBA" id="ARBA00004418"/>
    </source>
</evidence>
<protein>
    <recommendedName>
        <fullName evidence="8">Probable sugar-binding periplasmic protein</fullName>
    </recommendedName>
</protein>
<evidence type="ECO:0000313" key="11">
    <source>
        <dbReference type="Proteomes" id="UP000599312"/>
    </source>
</evidence>
<feature type="chain" id="PRO_5037020713" description="Probable sugar-binding periplasmic protein" evidence="9">
    <location>
        <begin position="25"/>
        <end position="415"/>
    </location>
</feature>
<dbReference type="RefSeq" id="WP_196272119.1">
    <property type="nucleotide sequence ID" value="NZ_JADQDO010000005.1"/>
</dbReference>
<evidence type="ECO:0000256" key="3">
    <source>
        <dbReference type="ARBA" id="ARBA00022448"/>
    </source>
</evidence>
<dbReference type="SUPFAM" id="SSF53850">
    <property type="entry name" value="Periplasmic binding protein-like II"/>
    <property type="match status" value="1"/>
</dbReference>
<dbReference type="AlphaFoldDB" id="A0A931FSW9"/>
<keyword evidence="3" id="KW-0813">Transport</keyword>
<keyword evidence="5 9" id="KW-0732">Signal</keyword>
<comment type="subcellular location">
    <subcellularLocation>
        <location evidence="1">Periplasm</location>
    </subcellularLocation>
</comment>
<organism evidence="10 11">
    <name type="scientific">Microvirga alba</name>
    <dbReference type="NCBI Taxonomy" id="2791025"/>
    <lineage>
        <taxon>Bacteria</taxon>
        <taxon>Pseudomonadati</taxon>
        <taxon>Pseudomonadota</taxon>
        <taxon>Alphaproteobacteria</taxon>
        <taxon>Hyphomicrobiales</taxon>
        <taxon>Methylobacteriaceae</taxon>
        <taxon>Microvirga</taxon>
    </lineage>
</organism>
<comment type="function">
    <text evidence="7">Part of a binding-protein-dependent transport system for a sugar.</text>
</comment>
<dbReference type="PANTHER" id="PTHR43649">
    <property type="entry name" value="ARABINOSE-BINDING PROTEIN-RELATED"/>
    <property type="match status" value="1"/>
</dbReference>
<keyword evidence="6" id="KW-0574">Periplasm</keyword>
<evidence type="ECO:0000313" key="10">
    <source>
        <dbReference type="EMBL" id="MBF9234126.1"/>
    </source>
</evidence>
<reference evidence="10" key="1">
    <citation type="submission" date="2020-11" db="EMBL/GenBank/DDBJ databases">
        <authorList>
            <person name="Kim M.K."/>
        </authorList>
    </citation>
    <scope>NUCLEOTIDE SEQUENCE</scope>
    <source>
        <strain evidence="10">BT350</strain>
    </source>
</reference>
<dbReference type="PANTHER" id="PTHR43649:SF28">
    <property type="entry name" value="BINDING PROTEIN COMPONENT OF ABC SUGAR TRANSPORTER-RELATED"/>
    <property type="match status" value="1"/>
</dbReference>
<keyword evidence="11" id="KW-1185">Reference proteome</keyword>
<keyword evidence="4" id="KW-0762">Sugar transport</keyword>
<dbReference type="GO" id="GO:0042597">
    <property type="term" value="C:periplasmic space"/>
    <property type="evidence" value="ECO:0007669"/>
    <property type="project" value="UniProtKB-SubCell"/>
</dbReference>
<evidence type="ECO:0000256" key="7">
    <source>
        <dbReference type="ARBA" id="ARBA00049629"/>
    </source>
</evidence>
<feature type="signal peptide" evidence="9">
    <location>
        <begin position="1"/>
        <end position="24"/>
    </location>
</feature>
<evidence type="ECO:0000256" key="9">
    <source>
        <dbReference type="SAM" id="SignalP"/>
    </source>
</evidence>
<evidence type="ECO:0000256" key="2">
    <source>
        <dbReference type="ARBA" id="ARBA00008520"/>
    </source>
</evidence>
<sequence length="415" mass="44794">MRLKTRVSAYTLSCALIWSSGALAQQQKAEVLHWWTSAGESAAVKVFADQFTKAGGTWVDNAIAGGVNARAAGINRMVGGNPPTMLQFNTGKQFDELVTNDLLRDVDKQAQAGKWRDIMPKSIVEASVRNGKFYAVPVNIHGQNWLFYNTKVFADAGLEPPKTFPELIATGEKLKAKGIIPIALGGQPTWEHNLFRAVLVGNGGADLFRKFYGSRDQQAVKSPKFKETVELFGKLRGLVDPGSPGRNWNDATALVITNKAAMHFNGDWAKGEFIAAGQTAGKEYGCTLVGDGSSGKLVIGGDVFVFPASKDKAALAVQDKLIEVLLDPASQLEFNKKKGSIPVRLDVDVSSMDACAERSHAVLRDPSNQVEAMELLSTPNFSGAIQDAVTQYWNNPNMSADAFVEKVIGAMRDAS</sequence>
<proteinExistence type="inferred from homology"/>
<gene>
    <name evidence="10" type="ORF">I2H38_12120</name>
</gene>
<name>A0A931FSW9_9HYPH</name>
<dbReference type="InterPro" id="IPR006059">
    <property type="entry name" value="SBP"/>
</dbReference>
<dbReference type="Pfam" id="PF01547">
    <property type="entry name" value="SBP_bac_1"/>
    <property type="match status" value="1"/>
</dbReference>
<comment type="similarity">
    <text evidence="2">Belongs to the bacterial solute-binding protein 1 family.</text>
</comment>
<accession>A0A931FSW9</accession>
<dbReference type="Gene3D" id="3.40.190.10">
    <property type="entry name" value="Periplasmic binding protein-like II"/>
    <property type="match status" value="2"/>
</dbReference>
<evidence type="ECO:0000256" key="5">
    <source>
        <dbReference type="ARBA" id="ARBA00022729"/>
    </source>
</evidence>
<evidence type="ECO:0000256" key="4">
    <source>
        <dbReference type="ARBA" id="ARBA00022597"/>
    </source>
</evidence>
<evidence type="ECO:0000256" key="6">
    <source>
        <dbReference type="ARBA" id="ARBA00022764"/>
    </source>
</evidence>
<dbReference type="EMBL" id="JADQDO010000005">
    <property type="protein sequence ID" value="MBF9234126.1"/>
    <property type="molecule type" value="Genomic_DNA"/>
</dbReference>